<keyword evidence="2" id="KW-0067">ATP-binding</keyword>
<evidence type="ECO:0000259" key="3">
    <source>
        <dbReference type="PROSITE" id="PS50975"/>
    </source>
</evidence>
<evidence type="ECO:0000313" key="5">
    <source>
        <dbReference type="Proteomes" id="UP000007319"/>
    </source>
</evidence>
<dbReference type="Gene3D" id="1.10.4200.10">
    <property type="entry name" value="Triphosphoribosyl-dephospho-CoA protein"/>
    <property type="match status" value="1"/>
</dbReference>
<dbReference type="InterPro" id="IPR011761">
    <property type="entry name" value="ATP-grasp"/>
</dbReference>
<dbReference type="GO" id="GO:0046872">
    <property type="term" value="F:metal ion binding"/>
    <property type="evidence" value="ECO:0007669"/>
    <property type="project" value="InterPro"/>
</dbReference>
<dbReference type="KEGG" id="abs:AZOBR_p270081"/>
<dbReference type="InterPro" id="IPR013651">
    <property type="entry name" value="ATP-grasp_RimK-type"/>
</dbReference>
<dbReference type="InterPro" id="IPR002736">
    <property type="entry name" value="CitG"/>
</dbReference>
<keyword evidence="4" id="KW-0436">Ligase</keyword>
<gene>
    <name evidence="4" type="ORF">AZOBR_p270081</name>
</gene>
<reference evidence="4 5" key="1">
    <citation type="journal article" date="2011" name="PLoS Genet.">
        <title>Azospirillum genomes reveal transition of bacteria from aquatic to terrestrial environments.</title>
        <authorList>
            <person name="Wisniewski-Dye F."/>
            <person name="Borziak K."/>
            <person name="Khalsa-Moyers G."/>
            <person name="Alexandre G."/>
            <person name="Sukharnikov L.O."/>
            <person name="Wuichet K."/>
            <person name="Hurst G.B."/>
            <person name="McDonald W.H."/>
            <person name="Robertson J.S."/>
            <person name="Barbe V."/>
            <person name="Calteau A."/>
            <person name="Rouy Z."/>
            <person name="Mangenot S."/>
            <person name="Prigent-Combaret C."/>
            <person name="Normand P."/>
            <person name="Boyer M."/>
            <person name="Siguier P."/>
            <person name="Dessaux Y."/>
            <person name="Elmerich C."/>
            <person name="Condemine G."/>
            <person name="Krishnen G."/>
            <person name="Kennedy I."/>
            <person name="Paterson A.H."/>
            <person name="Gonzalez V."/>
            <person name="Mavingui P."/>
            <person name="Zhulin I.B."/>
        </authorList>
    </citation>
    <scope>NUCLEOTIDE SEQUENCE [LARGE SCALE GENOMIC DNA]</scope>
    <source>
        <strain evidence="4 5">Sp245</strain>
    </source>
</reference>
<organism evidence="4 5">
    <name type="scientific">Azospirillum baldaniorum</name>
    <dbReference type="NCBI Taxonomy" id="1064539"/>
    <lineage>
        <taxon>Bacteria</taxon>
        <taxon>Pseudomonadati</taxon>
        <taxon>Pseudomonadota</taxon>
        <taxon>Alphaproteobacteria</taxon>
        <taxon>Rhodospirillales</taxon>
        <taxon>Azospirillaceae</taxon>
        <taxon>Azospirillum</taxon>
    </lineage>
</organism>
<dbReference type="Pfam" id="PF08443">
    <property type="entry name" value="RimK"/>
    <property type="match status" value="1"/>
</dbReference>
<dbReference type="PANTHER" id="PTHR42280:SF1">
    <property type="entry name" value="CITG FAMILY PROTEIN"/>
    <property type="match status" value="1"/>
</dbReference>
<comment type="cofactor">
    <cofactor evidence="1">
        <name>Mg(2+)</name>
        <dbReference type="ChEBI" id="CHEBI:18420"/>
    </cofactor>
</comment>
<dbReference type="InterPro" id="IPR041107">
    <property type="entry name" value="Rimk_N"/>
</dbReference>
<dbReference type="AlphaFoldDB" id="A0A9P1JXZ9"/>
<dbReference type="Gene3D" id="3.30.470.20">
    <property type="entry name" value="ATP-grasp fold, B domain"/>
    <property type="match status" value="1"/>
</dbReference>
<protein>
    <submittedName>
        <fullName evidence="4">Alpha-L-glutamate ligase, RimK family (Modular protein)</fullName>
    </submittedName>
</protein>
<keyword evidence="2" id="KW-0547">Nucleotide-binding</keyword>
<accession>A0A9P1JXZ9</accession>
<keyword evidence="4" id="KW-0614">Plasmid</keyword>
<dbReference type="Proteomes" id="UP000007319">
    <property type="component" value="Plasmid AZOBR_p2"/>
</dbReference>
<evidence type="ECO:0000313" key="4">
    <source>
        <dbReference type="EMBL" id="CCD01885.1"/>
    </source>
</evidence>
<dbReference type="Pfam" id="PF18030">
    <property type="entry name" value="Rimk_N"/>
    <property type="match status" value="1"/>
</dbReference>
<dbReference type="RefSeq" id="WP_014242221.1">
    <property type="nucleotide sequence ID" value="NC_016618.1"/>
</dbReference>
<name>A0A9P1JXZ9_9PROT</name>
<dbReference type="EMBL" id="HE577329">
    <property type="protein sequence ID" value="CCD01885.1"/>
    <property type="molecule type" value="Genomic_DNA"/>
</dbReference>
<dbReference type="Gene3D" id="3.40.50.20">
    <property type="match status" value="1"/>
</dbReference>
<dbReference type="GO" id="GO:0016874">
    <property type="term" value="F:ligase activity"/>
    <property type="evidence" value="ECO:0007669"/>
    <property type="project" value="UniProtKB-KW"/>
</dbReference>
<dbReference type="SUPFAM" id="SSF56059">
    <property type="entry name" value="Glutathione synthetase ATP-binding domain-like"/>
    <property type="match status" value="1"/>
</dbReference>
<geneLocation type="plasmid" evidence="4 5">
    <name>AZOBR_p2</name>
</geneLocation>
<sequence>MSGERAALILTERPDWHTPRLVRAIEARGLPCRCVSPRRCGIAVGHTATGLLIPGFEDTLPAGVFVRAVGQGSFEQVTLRLGVLHALRDLGVPVCNDARAIERCVDKSMTSFLLSRAGLPTPSALATQEAEPARYILDRAPDQVLKPLFGAQGRGLQRLDGPDSLPDAEAVGGVYYLQPFIPPRIEGAWRDRRVFVTGGRAVAAMTRHGRSWITNVHQGAACEAAPADDEPAALAVRATAAVGASYAGVDLIQDRADRWLVLEVNSMPAWQGLQRGQRGGHRRRPGRRLRRAGGRMIGGRMIDWAPIPPDPASGVAGAYRAACHLELRALKPGNVHIHAEGHGMTVAQFLASAEATAPTLARPGLSVGERLHAAVVATREAVGCNTNLGILLLAAPLAQAALMPGNAPLRDRLGHVLAGLTVADAELAFQAIALAEPAGLGRVEGADVHAPARVTLLDAMREAQDRDTIARQYATGFADVFDTGVPSLRRWLDAGAGFEQATEMIYVEFLATLPDSHVIRKYGRERSEWLRARASELRENTAPDRALTLTRSRLAELDRDLKYNGVNPGTTADIVVGCLLAFWLMQSPQPPVITDVLRKDALHEERRQH</sequence>
<dbReference type="GO" id="GO:0046917">
    <property type="term" value="F:triphosphoribosyl-dephospho-CoA synthase activity"/>
    <property type="evidence" value="ECO:0007669"/>
    <property type="project" value="InterPro"/>
</dbReference>
<dbReference type="PANTHER" id="PTHR42280">
    <property type="entry name" value="CITG FAMILY PROTEIN"/>
    <property type="match status" value="1"/>
</dbReference>
<feature type="domain" description="ATP-grasp" evidence="3">
    <location>
        <begin position="111"/>
        <end position="298"/>
    </location>
</feature>
<evidence type="ECO:0000256" key="2">
    <source>
        <dbReference type="PROSITE-ProRule" id="PRU00409"/>
    </source>
</evidence>
<dbReference type="GO" id="GO:0005524">
    <property type="term" value="F:ATP binding"/>
    <property type="evidence" value="ECO:0007669"/>
    <property type="project" value="UniProtKB-UniRule"/>
</dbReference>
<keyword evidence="5" id="KW-1185">Reference proteome</keyword>
<proteinExistence type="predicted"/>
<dbReference type="Pfam" id="PF01874">
    <property type="entry name" value="CitG"/>
    <property type="match status" value="1"/>
</dbReference>
<dbReference type="PROSITE" id="PS50975">
    <property type="entry name" value="ATP_GRASP"/>
    <property type="match status" value="1"/>
</dbReference>
<evidence type="ECO:0000256" key="1">
    <source>
        <dbReference type="ARBA" id="ARBA00001946"/>
    </source>
</evidence>